<reference evidence="1" key="2">
    <citation type="journal article" date="2015" name="Data Brief">
        <title>Shoot transcriptome of the giant reed, Arundo donax.</title>
        <authorList>
            <person name="Barrero R.A."/>
            <person name="Guerrero F.D."/>
            <person name="Moolhuijzen P."/>
            <person name="Goolsby J.A."/>
            <person name="Tidwell J."/>
            <person name="Bellgard S.E."/>
            <person name="Bellgard M.I."/>
        </authorList>
    </citation>
    <scope>NUCLEOTIDE SEQUENCE</scope>
    <source>
        <tissue evidence="1">Shoot tissue taken approximately 20 cm above the soil surface</tissue>
    </source>
</reference>
<organism evidence="1">
    <name type="scientific">Arundo donax</name>
    <name type="common">Giant reed</name>
    <name type="synonym">Donax arundinaceus</name>
    <dbReference type="NCBI Taxonomy" id="35708"/>
    <lineage>
        <taxon>Eukaryota</taxon>
        <taxon>Viridiplantae</taxon>
        <taxon>Streptophyta</taxon>
        <taxon>Embryophyta</taxon>
        <taxon>Tracheophyta</taxon>
        <taxon>Spermatophyta</taxon>
        <taxon>Magnoliopsida</taxon>
        <taxon>Liliopsida</taxon>
        <taxon>Poales</taxon>
        <taxon>Poaceae</taxon>
        <taxon>PACMAD clade</taxon>
        <taxon>Arundinoideae</taxon>
        <taxon>Arundineae</taxon>
        <taxon>Arundo</taxon>
    </lineage>
</organism>
<protein>
    <submittedName>
        <fullName evidence="1">Uncharacterized protein</fullName>
    </submittedName>
</protein>
<accession>A0A0A8Y576</accession>
<evidence type="ECO:0000313" key="1">
    <source>
        <dbReference type="EMBL" id="JAD19087.1"/>
    </source>
</evidence>
<dbReference type="EMBL" id="GBRH01278808">
    <property type="protein sequence ID" value="JAD19087.1"/>
    <property type="molecule type" value="Transcribed_RNA"/>
</dbReference>
<reference evidence="1" key="1">
    <citation type="submission" date="2014-09" db="EMBL/GenBank/DDBJ databases">
        <authorList>
            <person name="Magalhaes I.L.F."/>
            <person name="Oliveira U."/>
            <person name="Santos F.R."/>
            <person name="Vidigal T.H.D.A."/>
            <person name="Brescovit A.D."/>
            <person name="Santos A.J."/>
        </authorList>
    </citation>
    <scope>NUCLEOTIDE SEQUENCE</scope>
    <source>
        <tissue evidence="1">Shoot tissue taken approximately 20 cm above the soil surface</tissue>
    </source>
</reference>
<sequence length="64" mass="7521">MYWTIFMNTRSIAFPSLRDLYGEVILQLGNNRLIPATLYVCHIMPACSWHYLTNKITKYGESTY</sequence>
<dbReference type="AlphaFoldDB" id="A0A0A8Y576"/>
<proteinExistence type="predicted"/>
<name>A0A0A8Y576_ARUDO</name>